<sequence>MEKDITFASVAELSRMLAAREVSAVELAQHYLARIEAHKDLNAFLDVRPEATLEQARQADERIAAGTATPLTGIPIAHKDIFVTREWASTAASRMLEGYMSPFDATVVRQLKDEGMVCLGKLNCDEFAMGSGNENSAYGKVFNPWDANAVPGGSSGGSSSAVAAGLAPIVTGTDTGGSIREPASFTGVTGMKPTYGRPSRLGMIAFASSLDTAGLLGHSAEDCAWVLGSMVGFDPKDSTSVNMPTEDFKRHLNDGVAGLRIGVPRKWLGEGLDPELRTSIEEAIETYRRLGAEIVDIELPMAELGVPVYYVVACAEASSNLSRFDGVRYGHRAADYTDIVDMIKKSRNEGFGAEPKRRIMIGTYVLSHGYYDAYYLKAQKVRRLIAKEFHETFKKVDVIISPVTAGTAYDFGANADPVSAYLSDLYTVPASLAGLPGISVPCGIHSNGRPLGFQLLGETFSEARLLGVAAAWQRETDWHLRRPAGY</sequence>
<organism evidence="9 10">
    <name type="scientific">Sutterella wadsworthensis 2_1_59BFAA</name>
    <dbReference type="NCBI Taxonomy" id="742823"/>
    <lineage>
        <taxon>Bacteria</taxon>
        <taxon>Pseudomonadati</taxon>
        <taxon>Pseudomonadota</taxon>
        <taxon>Betaproteobacteria</taxon>
        <taxon>Burkholderiales</taxon>
        <taxon>Sutterellaceae</taxon>
        <taxon>Sutterella</taxon>
    </lineage>
</organism>
<comment type="function">
    <text evidence="7">Allows the formation of correctly charged Gln-tRNA(Gln) through the transamidation of misacylated Glu-tRNA(Gln) in organisms which lack glutaminyl-tRNA synthetase. The reaction takes place in the presence of glutamine and ATP through an activated gamma-phospho-Glu-tRNA(Gln).</text>
</comment>
<evidence type="ECO:0000259" key="8">
    <source>
        <dbReference type="Pfam" id="PF01425"/>
    </source>
</evidence>
<keyword evidence="9" id="KW-0808">Transferase</keyword>
<comment type="caution">
    <text evidence="9">The sequence shown here is derived from an EMBL/GenBank/DDBJ whole genome shotgun (WGS) entry which is preliminary data.</text>
</comment>
<dbReference type="GO" id="GO:0005524">
    <property type="term" value="F:ATP binding"/>
    <property type="evidence" value="ECO:0007669"/>
    <property type="project" value="UniProtKB-KW"/>
</dbReference>
<dbReference type="GO" id="GO:0006412">
    <property type="term" value="P:translation"/>
    <property type="evidence" value="ECO:0007669"/>
    <property type="project" value="UniProtKB-UniRule"/>
</dbReference>
<proteinExistence type="inferred from homology"/>
<dbReference type="HOGENOM" id="CLU_009600_0_3_4"/>
<dbReference type="EC" id="6.3.5.7" evidence="7"/>
<dbReference type="InterPro" id="IPR004412">
    <property type="entry name" value="GatA"/>
</dbReference>
<dbReference type="Pfam" id="PF01425">
    <property type="entry name" value="Amidase"/>
    <property type="match status" value="1"/>
</dbReference>
<feature type="active site" description="Charge relay system" evidence="7">
    <location>
        <position position="154"/>
    </location>
</feature>
<dbReference type="EMBL" id="ADMG01000017">
    <property type="protein sequence ID" value="EKB31774.1"/>
    <property type="molecule type" value="Genomic_DNA"/>
</dbReference>
<dbReference type="GO" id="GO:0030956">
    <property type="term" value="C:glutamyl-tRNA(Gln) amidotransferase complex"/>
    <property type="evidence" value="ECO:0007669"/>
    <property type="project" value="InterPro"/>
</dbReference>
<evidence type="ECO:0000256" key="1">
    <source>
        <dbReference type="ARBA" id="ARBA00011123"/>
    </source>
</evidence>
<evidence type="ECO:0000256" key="7">
    <source>
        <dbReference type="HAMAP-Rule" id="MF_00120"/>
    </source>
</evidence>
<evidence type="ECO:0000313" key="9">
    <source>
        <dbReference type="EMBL" id="EKB31774.1"/>
    </source>
</evidence>
<evidence type="ECO:0000256" key="3">
    <source>
        <dbReference type="ARBA" id="ARBA00022598"/>
    </source>
</evidence>
<dbReference type="AlphaFoldDB" id="K1KJ92"/>
<accession>K1KJ92</accession>
<dbReference type="Gene3D" id="3.90.1300.10">
    <property type="entry name" value="Amidase signature (AS) domain"/>
    <property type="match status" value="1"/>
</dbReference>
<dbReference type="PATRIC" id="fig|742823.3.peg.644"/>
<name>K1KJ92_9BURK</name>
<comment type="similarity">
    <text evidence="7">Belongs to the amidase family. GatA subfamily.</text>
</comment>
<dbReference type="HAMAP" id="MF_00120">
    <property type="entry name" value="GatA"/>
    <property type="match status" value="1"/>
</dbReference>
<dbReference type="SUPFAM" id="SSF75304">
    <property type="entry name" value="Amidase signature (AS) enzymes"/>
    <property type="match status" value="1"/>
</dbReference>
<keyword evidence="4 7" id="KW-0547">Nucleotide-binding</keyword>
<dbReference type="GO" id="GO:0050567">
    <property type="term" value="F:glutaminyl-tRNA synthase (glutamine-hydrolyzing) activity"/>
    <property type="evidence" value="ECO:0007669"/>
    <property type="project" value="UniProtKB-UniRule"/>
</dbReference>
<gene>
    <name evidence="7" type="primary">gatA</name>
    <name evidence="9" type="ORF">HMPREF9465_00642</name>
</gene>
<comment type="catalytic activity">
    <reaction evidence="7">
        <text>L-glutamyl-tRNA(Gln) + L-glutamine + ATP + H2O = L-glutaminyl-tRNA(Gln) + L-glutamate + ADP + phosphate + H(+)</text>
        <dbReference type="Rhea" id="RHEA:17521"/>
        <dbReference type="Rhea" id="RHEA-COMP:9681"/>
        <dbReference type="Rhea" id="RHEA-COMP:9684"/>
        <dbReference type="ChEBI" id="CHEBI:15377"/>
        <dbReference type="ChEBI" id="CHEBI:15378"/>
        <dbReference type="ChEBI" id="CHEBI:29985"/>
        <dbReference type="ChEBI" id="CHEBI:30616"/>
        <dbReference type="ChEBI" id="CHEBI:43474"/>
        <dbReference type="ChEBI" id="CHEBI:58359"/>
        <dbReference type="ChEBI" id="CHEBI:78520"/>
        <dbReference type="ChEBI" id="CHEBI:78521"/>
        <dbReference type="ChEBI" id="CHEBI:456216"/>
        <dbReference type="EC" id="6.3.5.7"/>
    </reaction>
</comment>
<dbReference type="STRING" id="742823.HMPREF9465_00642"/>
<protein>
    <recommendedName>
        <fullName evidence="2 7">Glutamyl-tRNA(Gln) amidotransferase subunit A</fullName>
        <shortName evidence="7">Glu-ADT subunit A</shortName>
        <ecNumber evidence="7">6.3.5.7</ecNumber>
    </recommendedName>
</protein>
<dbReference type="RefSeq" id="WP_005434110.1">
    <property type="nucleotide sequence ID" value="NZ_JH815514.1"/>
</dbReference>
<evidence type="ECO:0000256" key="2">
    <source>
        <dbReference type="ARBA" id="ARBA00014428"/>
    </source>
</evidence>
<feature type="domain" description="Amidase" evidence="8">
    <location>
        <begin position="26"/>
        <end position="466"/>
    </location>
</feature>
<dbReference type="PANTHER" id="PTHR11895">
    <property type="entry name" value="TRANSAMIDASE"/>
    <property type="match status" value="1"/>
</dbReference>
<feature type="active site" description="Charge relay system" evidence="7">
    <location>
        <position position="79"/>
    </location>
</feature>
<dbReference type="OrthoDB" id="9811471at2"/>
<dbReference type="NCBIfam" id="TIGR00132">
    <property type="entry name" value="gatA"/>
    <property type="match status" value="1"/>
</dbReference>
<reference evidence="9 10" key="1">
    <citation type="submission" date="2012-05" db="EMBL/GenBank/DDBJ databases">
        <title>The Genome Sequence of Sutterella wadsworthensis 2_1_59BFAA.</title>
        <authorList>
            <consortium name="The Broad Institute Genome Sequencing Platform"/>
            <person name="Earl A."/>
            <person name="Ward D."/>
            <person name="Feldgarden M."/>
            <person name="Gevers D."/>
            <person name="Daigneault M."/>
            <person name="Strauss J."/>
            <person name="Allen-Vercoe E."/>
            <person name="Walker B."/>
            <person name="Young S.K."/>
            <person name="Zeng Q."/>
            <person name="Gargeya S."/>
            <person name="Fitzgerald M."/>
            <person name="Haas B."/>
            <person name="Abouelleil A."/>
            <person name="Alvarado L."/>
            <person name="Arachchi H.M."/>
            <person name="Berlin A.M."/>
            <person name="Chapman S.B."/>
            <person name="Goldberg J."/>
            <person name="Griggs A."/>
            <person name="Gujja S."/>
            <person name="Hansen M."/>
            <person name="Howarth C."/>
            <person name="Imamovic A."/>
            <person name="Larimer J."/>
            <person name="McCowen C."/>
            <person name="Montmayeur A."/>
            <person name="Murphy C."/>
            <person name="Neiman D."/>
            <person name="Pearson M."/>
            <person name="Priest M."/>
            <person name="Roberts A."/>
            <person name="Saif S."/>
            <person name="Shea T."/>
            <person name="Sisk P."/>
            <person name="Sykes S."/>
            <person name="Wortman J."/>
            <person name="Nusbaum C."/>
            <person name="Birren B."/>
        </authorList>
    </citation>
    <scope>NUCLEOTIDE SEQUENCE [LARGE SCALE GENOMIC DNA]</scope>
    <source>
        <strain evidence="9 10">2_1_59BFAA</strain>
    </source>
</reference>
<keyword evidence="10" id="KW-1185">Reference proteome</keyword>
<dbReference type="Proteomes" id="UP000005835">
    <property type="component" value="Unassembled WGS sequence"/>
</dbReference>
<comment type="subunit">
    <text evidence="1 7">Heterotrimer of A, B and C subunits.</text>
</comment>
<dbReference type="InterPro" id="IPR023631">
    <property type="entry name" value="Amidase_dom"/>
</dbReference>
<feature type="active site" description="Acyl-ester intermediate" evidence="7">
    <location>
        <position position="178"/>
    </location>
</feature>
<keyword evidence="5 7" id="KW-0067">ATP-binding</keyword>
<dbReference type="eggNOG" id="COG0154">
    <property type="taxonomic scope" value="Bacteria"/>
</dbReference>
<evidence type="ECO:0000256" key="5">
    <source>
        <dbReference type="ARBA" id="ARBA00022840"/>
    </source>
</evidence>
<keyword evidence="3 7" id="KW-0436">Ligase</keyword>
<dbReference type="PANTHER" id="PTHR11895:SF151">
    <property type="entry name" value="GLUTAMYL-TRNA(GLN) AMIDOTRANSFERASE SUBUNIT A"/>
    <property type="match status" value="1"/>
</dbReference>
<dbReference type="GO" id="GO:0016740">
    <property type="term" value="F:transferase activity"/>
    <property type="evidence" value="ECO:0007669"/>
    <property type="project" value="UniProtKB-KW"/>
</dbReference>
<evidence type="ECO:0000256" key="4">
    <source>
        <dbReference type="ARBA" id="ARBA00022741"/>
    </source>
</evidence>
<evidence type="ECO:0000256" key="6">
    <source>
        <dbReference type="ARBA" id="ARBA00022917"/>
    </source>
</evidence>
<keyword evidence="6 7" id="KW-0648">Protein biosynthesis</keyword>
<dbReference type="InterPro" id="IPR036928">
    <property type="entry name" value="AS_sf"/>
</dbReference>
<evidence type="ECO:0000313" key="10">
    <source>
        <dbReference type="Proteomes" id="UP000005835"/>
    </source>
</evidence>
<dbReference type="InterPro" id="IPR000120">
    <property type="entry name" value="Amidase"/>
</dbReference>